<reference evidence="2 3" key="1">
    <citation type="submission" date="2021-07" db="EMBL/GenBank/DDBJ databases">
        <authorList>
            <person name="Palmer J.M."/>
        </authorList>
    </citation>
    <scope>NUCLEOTIDE SEQUENCE [LARGE SCALE GENOMIC DNA]</scope>
    <source>
        <strain evidence="2 3">AT_MEX2019</strain>
        <tissue evidence="2">Muscle</tissue>
    </source>
</reference>
<comment type="caution">
    <text evidence="2">The sequence shown here is derived from an EMBL/GenBank/DDBJ whole genome shotgun (WGS) entry which is preliminary data.</text>
</comment>
<dbReference type="Proteomes" id="UP001345963">
    <property type="component" value="Unassembled WGS sequence"/>
</dbReference>
<proteinExistence type="predicted"/>
<organism evidence="2 3">
    <name type="scientific">Ataeniobius toweri</name>
    <dbReference type="NCBI Taxonomy" id="208326"/>
    <lineage>
        <taxon>Eukaryota</taxon>
        <taxon>Metazoa</taxon>
        <taxon>Chordata</taxon>
        <taxon>Craniata</taxon>
        <taxon>Vertebrata</taxon>
        <taxon>Euteleostomi</taxon>
        <taxon>Actinopterygii</taxon>
        <taxon>Neopterygii</taxon>
        <taxon>Teleostei</taxon>
        <taxon>Neoteleostei</taxon>
        <taxon>Acanthomorphata</taxon>
        <taxon>Ovalentaria</taxon>
        <taxon>Atherinomorphae</taxon>
        <taxon>Cyprinodontiformes</taxon>
        <taxon>Goodeidae</taxon>
        <taxon>Ataeniobius</taxon>
    </lineage>
</organism>
<feature type="region of interest" description="Disordered" evidence="1">
    <location>
        <begin position="1"/>
        <end position="22"/>
    </location>
</feature>
<gene>
    <name evidence="2" type="ORF">ATANTOWER_023727</name>
</gene>
<evidence type="ECO:0000313" key="2">
    <source>
        <dbReference type="EMBL" id="MED6244768.1"/>
    </source>
</evidence>
<sequence>MRQKTERKKTGPKKKKQKKKHRMLCLGQAHRLVASAKVSNTNSVLTLNGNALPRESFVTPFADWRGFFSKRECPCISLCPQDKLAAQCLCYLNPLRFLSLSSDTLLIISIPNTR</sequence>
<accession>A0ABU7B513</accession>
<dbReference type="EMBL" id="JAHUTI010039869">
    <property type="protein sequence ID" value="MED6244768.1"/>
    <property type="molecule type" value="Genomic_DNA"/>
</dbReference>
<keyword evidence="3" id="KW-1185">Reference proteome</keyword>
<protein>
    <submittedName>
        <fullName evidence="2">Uncharacterized protein</fullName>
    </submittedName>
</protein>
<name>A0ABU7B513_9TELE</name>
<evidence type="ECO:0000256" key="1">
    <source>
        <dbReference type="SAM" id="MobiDB-lite"/>
    </source>
</evidence>
<evidence type="ECO:0000313" key="3">
    <source>
        <dbReference type="Proteomes" id="UP001345963"/>
    </source>
</evidence>